<comment type="similarity">
    <text evidence="3">Belongs to the mannose-6-phosphate isomerase type 1 family.</text>
</comment>
<evidence type="ECO:0000313" key="16">
    <source>
        <dbReference type="Proteomes" id="UP000502823"/>
    </source>
</evidence>
<feature type="binding site" evidence="11">
    <location>
        <position position="262"/>
    </location>
    <ligand>
        <name>Zn(2+)</name>
        <dbReference type="ChEBI" id="CHEBI:29105"/>
    </ligand>
</feature>
<dbReference type="Gene3D" id="2.60.120.10">
    <property type="entry name" value="Jelly Rolls"/>
    <property type="match status" value="2"/>
</dbReference>
<evidence type="ECO:0000256" key="1">
    <source>
        <dbReference type="ARBA" id="ARBA00000757"/>
    </source>
</evidence>
<comment type="caution">
    <text evidence="15">The sequence shown here is derived from an EMBL/GenBank/DDBJ whole genome shotgun (WGS) entry which is preliminary data.</text>
</comment>
<dbReference type="FunFam" id="2.60.120.10:FF:000044">
    <property type="entry name" value="Mannose-6-phosphate isomerase"/>
    <property type="match status" value="1"/>
</dbReference>
<dbReference type="EC" id="5.3.1.8" evidence="4"/>
<dbReference type="FunFam" id="1.10.441.10:FF:000001">
    <property type="entry name" value="Mannose-6-phosphate isomerase"/>
    <property type="match status" value="1"/>
</dbReference>
<evidence type="ECO:0000256" key="6">
    <source>
        <dbReference type="ARBA" id="ARBA00022833"/>
    </source>
</evidence>
<evidence type="ECO:0000256" key="5">
    <source>
        <dbReference type="ARBA" id="ARBA00022723"/>
    </source>
</evidence>
<dbReference type="InterPro" id="IPR014710">
    <property type="entry name" value="RmlC-like_jellyroll"/>
</dbReference>
<dbReference type="Proteomes" id="UP000502823">
    <property type="component" value="Unassembled WGS sequence"/>
</dbReference>
<evidence type="ECO:0000313" key="15">
    <source>
        <dbReference type="EMBL" id="GFG38300.1"/>
    </source>
</evidence>
<dbReference type="Pfam" id="PF20511">
    <property type="entry name" value="PMI_typeI_cat"/>
    <property type="match status" value="1"/>
</dbReference>
<evidence type="ECO:0000256" key="12">
    <source>
        <dbReference type="RuleBase" id="RU004248"/>
    </source>
</evidence>
<dbReference type="InterPro" id="IPR016305">
    <property type="entry name" value="Mannose-6-P_Isomerase"/>
</dbReference>
<gene>
    <name evidence="15" type="ORF">Cfor_11596</name>
</gene>
<evidence type="ECO:0000259" key="14">
    <source>
        <dbReference type="Pfam" id="PF20512"/>
    </source>
</evidence>
<comment type="cofactor">
    <cofactor evidence="11">
        <name>Zn(2+)</name>
        <dbReference type="ChEBI" id="CHEBI:29105"/>
    </cofactor>
    <text evidence="11">Binds 1 zinc ion per subunit.</text>
</comment>
<keyword evidence="7" id="KW-0413">Isomerase</keyword>
<dbReference type="GO" id="GO:0005829">
    <property type="term" value="C:cytosol"/>
    <property type="evidence" value="ECO:0007669"/>
    <property type="project" value="TreeGrafter"/>
</dbReference>
<dbReference type="UniPathway" id="UPA00126">
    <property type="reaction ID" value="UER00423"/>
</dbReference>
<feature type="active site" evidence="10">
    <location>
        <position position="281"/>
    </location>
</feature>
<dbReference type="PROSITE" id="PS00966">
    <property type="entry name" value="PMI_I_2"/>
    <property type="match status" value="1"/>
</dbReference>
<dbReference type="PANTHER" id="PTHR10309">
    <property type="entry name" value="MANNOSE-6-PHOSPHATE ISOMERASE"/>
    <property type="match status" value="1"/>
</dbReference>
<dbReference type="NCBIfam" id="TIGR00218">
    <property type="entry name" value="manA"/>
    <property type="match status" value="1"/>
</dbReference>
<dbReference type="Gene3D" id="1.10.441.10">
    <property type="entry name" value="Phosphomannose Isomerase, domain 2"/>
    <property type="match status" value="1"/>
</dbReference>
<dbReference type="PANTHER" id="PTHR10309:SF0">
    <property type="entry name" value="MANNOSE-6-PHOSPHATE ISOMERASE"/>
    <property type="match status" value="1"/>
</dbReference>
<reference evidence="16" key="1">
    <citation type="submission" date="2020-01" db="EMBL/GenBank/DDBJ databases">
        <title>Draft genome sequence of the Termite Coptotermes fromosanus.</title>
        <authorList>
            <person name="Itakura S."/>
            <person name="Yosikawa Y."/>
            <person name="Umezawa K."/>
        </authorList>
    </citation>
    <scope>NUCLEOTIDE SEQUENCE [LARGE SCALE GENOMIC DNA]</scope>
</reference>
<dbReference type="GO" id="GO:0005975">
    <property type="term" value="P:carbohydrate metabolic process"/>
    <property type="evidence" value="ECO:0007669"/>
    <property type="project" value="InterPro"/>
</dbReference>
<feature type="binding site" evidence="11">
    <location>
        <position position="103"/>
    </location>
    <ligand>
        <name>Zn(2+)</name>
        <dbReference type="ChEBI" id="CHEBI:29105"/>
    </ligand>
</feature>
<feature type="binding site" evidence="11">
    <location>
        <position position="101"/>
    </location>
    <ligand>
        <name>Zn(2+)</name>
        <dbReference type="ChEBI" id="CHEBI:29105"/>
    </ligand>
</feature>
<evidence type="ECO:0000256" key="10">
    <source>
        <dbReference type="PIRSR" id="PIRSR001480-1"/>
    </source>
</evidence>
<comment type="catalytic activity">
    <reaction evidence="1">
        <text>D-mannose 6-phosphate = D-fructose 6-phosphate</text>
        <dbReference type="Rhea" id="RHEA:12356"/>
        <dbReference type="ChEBI" id="CHEBI:58735"/>
        <dbReference type="ChEBI" id="CHEBI:61527"/>
        <dbReference type="EC" id="5.3.1.8"/>
    </reaction>
</comment>
<evidence type="ECO:0000256" key="11">
    <source>
        <dbReference type="PIRSR" id="PIRSR001480-2"/>
    </source>
</evidence>
<dbReference type="EMBL" id="BLKM01000766">
    <property type="protein sequence ID" value="GFG38300.1"/>
    <property type="molecule type" value="Genomic_DNA"/>
</dbReference>
<evidence type="ECO:0000256" key="7">
    <source>
        <dbReference type="ARBA" id="ARBA00023235"/>
    </source>
</evidence>
<feature type="binding site" evidence="11">
    <location>
        <position position="128"/>
    </location>
    <ligand>
        <name>Zn(2+)</name>
        <dbReference type="ChEBI" id="CHEBI:29105"/>
    </ligand>
</feature>
<dbReference type="PIRSF" id="PIRSF001480">
    <property type="entry name" value="Mannose-6-phosphate_isomerase"/>
    <property type="match status" value="1"/>
</dbReference>
<dbReference type="InterPro" id="IPR046458">
    <property type="entry name" value="PMI_typeI_hel"/>
</dbReference>
<dbReference type="AlphaFoldDB" id="A0A6L2Q2X4"/>
<dbReference type="InterPro" id="IPR046457">
    <property type="entry name" value="PMI_typeI_cat"/>
</dbReference>
<sequence length="434" mass="48447">MELKCTLQQYAWGKYGHSSEVALLNSSGNPDFVIDDAMPYAELWMGTHPNGPSILKGSSQKLDDWIHTHPESLGAKIKEKFGLQLPFLFKVLSVNQALSVQAHPDKTLAEELHREHPDVYKDPNHKPELAIALTCFEALCGFRPIEEIKYFLQVVPELQTVIGQEAVCELLMTEEARMHQALKKCFHSLMTCPKEIIETQLQILQRRLASLDESSQADQNTTLFLKLHQTYPGDVGCFSIYFLNHLLLQPGEALYLGTNEPHAYLYGDCIECMACSDNVVRAGLTPKHKDVETLCSMLTYSCEPASEKRFHGIQEDEYTLRFSPPIQDFSVAKISVPASIANYSLIQRDSASIVIVISGHATAGDLVLKRGTVIFLPSDQVLNIHSGDSAEALLMFQAMFEPPDCRGQSCDVQHVKGSVPRQSTVIKKKRNTSD</sequence>
<dbReference type="GO" id="GO:0009298">
    <property type="term" value="P:GDP-mannose biosynthetic process"/>
    <property type="evidence" value="ECO:0007669"/>
    <property type="project" value="UniProtKB-UniPathway"/>
</dbReference>
<evidence type="ECO:0000256" key="9">
    <source>
        <dbReference type="ARBA" id="ARBA00030762"/>
    </source>
</evidence>
<accession>A0A6L2Q2X4</accession>
<name>A0A6L2Q2X4_COPFO</name>
<dbReference type="PROSITE" id="PS00965">
    <property type="entry name" value="PMI_I_1"/>
    <property type="match status" value="1"/>
</dbReference>
<protein>
    <recommendedName>
        <fullName evidence="4">mannose-6-phosphate isomerase</fullName>
        <ecNumber evidence="4">5.3.1.8</ecNumber>
    </recommendedName>
    <alternativeName>
        <fullName evidence="8">Phosphohexomutase</fullName>
    </alternativeName>
    <alternativeName>
        <fullName evidence="9">Phosphomannose isomerase</fullName>
    </alternativeName>
</protein>
<dbReference type="OrthoDB" id="6605218at2759"/>
<dbReference type="GO" id="GO:0004476">
    <property type="term" value="F:mannose-6-phosphate isomerase activity"/>
    <property type="evidence" value="ECO:0007669"/>
    <property type="project" value="UniProtKB-EC"/>
</dbReference>
<dbReference type="InterPro" id="IPR011051">
    <property type="entry name" value="RmlC_Cupin_sf"/>
</dbReference>
<dbReference type="InParanoid" id="A0A6L2Q2X4"/>
<evidence type="ECO:0000256" key="8">
    <source>
        <dbReference type="ARBA" id="ARBA00029741"/>
    </source>
</evidence>
<dbReference type="SUPFAM" id="SSF51182">
    <property type="entry name" value="RmlC-like cupins"/>
    <property type="match status" value="1"/>
</dbReference>
<evidence type="ECO:0000256" key="3">
    <source>
        <dbReference type="ARBA" id="ARBA00010772"/>
    </source>
</evidence>
<dbReference type="PRINTS" id="PR00714">
    <property type="entry name" value="MAN6PISMRASE"/>
</dbReference>
<evidence type="ECO:0000256" key="4">
    <source>
        <dbReference type="ARBA" id="ARBA00011956"/>
    </source>
</evidence>
<feature type="domain" description="Phosphomannose isomerase type I helical insertion" evidence="14">
    <location>
        <begin position="176"/>
        <end position="243"/>
    </location>
</feature>
<evidence type="ECO:0000256" key="2">
    <source>
        <dbReference type="ARBA" id="ARBA00004666"/>
    </source>
</evidence>
<dbReference type="InterPro" id="IPR018050">
    <property type="entry name" value="Pmannose_isomerase-type1_CS"/>
</dbReference>
<proteinExistence type="inferred from homology"/>
<keyword evidence="5 11" id="KW-0479">Metal-binding</keyword>
<comment type="pathway">
    <text evidence="2 12">Nucleotide-sugar biosynthesis; GDP-alpha-D-mannose biosynthesis; alpha-D-mannose 1-phosphate from D-fructose 6-phosphate: step 1/2.</text>
</comment>
<dbReference type="GO" id="GO:0008270">
    <property type="term" value="F:zinc ion binding"/>
    <property type="evidence" value="ECO:0007669"/>
    <property type="project" value="InterPro"/>
</dbReference>
<organism evidence="15 16">
    <name type="scientific">Coptotermes formosanus</name>
    <name type="common">Formosan subterranean termite</name>
    <dbReference type="NCBI Taxonomy" id="36987"/>
    <lineage>
        <taxon>Eukaryota</taxon>
        <taxon>Metazoa</taxon>
        <taxon>Ecdysozoa</taxon>
        <taxon>Arthropoda</taxon>
        <taxon>Hexapoda</taxon>
        <taxon>Insecta</taxon>
        <taxon>Pterygota</taxon>
        <taxon>Neoptera</taxon>
        <taxon>Polyneoptera</taxon>
        <taxon>Dictyoptera</taxon>
        <taxon>Blattodea</taxon>
        <taxon>Blattoidea</taxon>
        <taxon>Termitoidae</taxon>
        <taxon>Rhinotermitidae</taxon>
        <taxon>Coptotermes</taxon>
    </lineage>
</organism>
<dbReference type="FunCoup" id="A0A6L2Q2X4">
    <property type="interactions" value="1033"/>
</dbReference>
<feature type="domain" description="Phosphomannose isomerase type I catalytic" evidence="13">
    <location>
        <begin position="2"/>
        <end position="144"/>
    </location>
</feature>
<dbReference type="CDD" id="cd07011">
    <property type="entry name" value="cupin_PMI_type_I_N"/>
    <property type="match status" value="1"/>
</dbReference>
<dbReference type="InterPro" id="IPR001250">
    <property type="entry name" value="Man6P_Isoase-1"/>
</dbReference>
<keyword evidence="16" id="KW-1185">Reference proteome</keyword>
<dbReference type="Pfam" id="PF20512">
    <property type="entry name" value="PMI_typeI_hel"/>
    <property type="match status" value="1"/>
</dbReference>
<evidence type="ECO:0000259" key="13">
    <source>
        <dbReference type="Pfam" id="PF20511"/>
    </source>
</evidence>
<keyword evidence="6 11" id="KW-0862">Zinc</keyword>